<dbReference type="EMBL" id="JABSTU010000005">
    <property type="protein sequence ID" value="KAH8031399.1"/>
    <property type="molecule type" value="Genomic_DNA"/>
</dbReference>
<sequence>MFLSPRLLLRRADKTSGRDDGNVVSSLIAVPHTPSIRRLVEAGLVDYWWIRATGDVSRCGGSSSSSGPEQTASTLAFADVFGVFVLWIACAGISSVVFLAELCVLRADDMHKKKLAAGAAARARRGRRVLRLQKSSMVSL</sequence>
<keyword evidence="1" id="KW-0812">Transmembrane</keyword>
<reference evidence="2" key="1">
    <citation type="journal article" date="2020" name="Cell">
        <title>Large-Scale Comparative Analyses of Tick Genomes Elucidate Their Genetic Diversity and Vector Capacities.</title>
        <authorList>
            <consortium name="Tick Genome and Microbiome Consortium (TIGMIC)"/>
            <person name="Jia N."/>
            <person name="Wang J."/>
            <person name="Shi W."/>
            <person name="Du L."/>
            <person name="Sun Y."/>
            <person name="Zhan W."/>
            <person name="Jiang J.F."/>
            <person name="Wang Q."/>
            <person name="Zhang B."/>
            <person name="Ji P."/>
            <person name="Bell-Sakyi L."/>
            <person name="Cui X.M."/>
            <person name="Yuan T.T."/>
            <person name="Jiang B.G."/>
            <person name="Yang W.F."/>
            <person name="Lam T.T."/>
            <person name="Chang Q.C."/>
            <person name="Ding S.J."/>
            <person name="Wang X.J."/>
            <person name="Zhu J.G."/>
            <person name="Ruan X.D."/>
            <person name="Zhao L."/>
            <person name="Wei J.T."/>
            <person name="Ye R.Z."/>
            <person name="Que T.C."/>
            <person name="Du C.H."/>
            <person name="Zhou Y.H."/>
            <person name="Cheng J.X."/>
            <person name="Dai P.F."/>
            <person name="Guo W.B."/>
            <person name="Han X.H."/>
            <person name="Huang E.J."/>
            <person name="Li L.F."/>
            <person name="Wei W."/>
            <person name="Gao Y.C."/>
            <person name="Liu J.Z."/>
            <person name="Shao H.Z."/>
            <person name="Wang X."/>
            <person name="Wang C.C."/>
            <person name="Yang T.C."/>
            <person name="Huo Q.B."/>
            <person name="Li W."/>
            <person name="Chen H.Y."/>
            <person name="Chen S.E."/>
            <person name="Zhou L.G."/>
            <person name="Ni X.B."/>
            <person name="Tian J.H."/>
            <person name="Sheng Y."/>
            <person name="Liu T."/>
            <person name="Pan Y.S."/>
            <person name="Xia L.Y."/>
            <person name="Li J."/>
            <person name="Zhao F."/>
            <person name="Cao W.C."/>
        </authorList>
    </citation>
    <scope>NUCLEOTIDE SEQUENCE</scope>
    <source>
        <strain evidence="2">Rmic-2018</strain>
    </source>
</reference>
<evidence type="ECO:0000313" key="3">
    <source>
        <dbReference type="Proteomes" id="UP000821866"/>
    </source>
</evidence>
<keyword evidence="1" id="KW-0472">Membrane</keyword>
<gene>
    <name evidence="2" type="ORF">HPB51_017171</name>
</gene>
<accession>A0A9J6EAR9</accession>
<protein>
    <submittedName>
        <fullName evidence="2">Uncharacterized protein</fullName>
    </submittedName>
</protein>
<keyword evidence="3" id="KW-1185">Reference proteome</keyword>
<dbReference type="Proteomes" id="UP000821866">
    <property type="component" value="Chromosome 3"/>
</dbReference>
<feature type="transmembrane region" description="Helical" evidence="1">
    <location>
        <begin position="84"/>
        <end position="105"/>
    </location>
</feature>
<name>A0A9J6EAR9_RHIMP</name>
<organism evidence="2 3">
    <name type="scientific">Rhipicephalus microplus</name>
    <name type="common">Cattle tick</name>
    <name type="synonym">Boophilus microplus</name>
    <dbReference type="NCBI Taxonomy" id="6941"/>
    <lineage>
        <taxon>Eukaryota</taxon>
        <taxon>Metazoa</taxon>
        <taxon>Ecdysozoa</taxon>
        <taxon>Arthropoda</taxon>
        <taxon>Chelicerata</taxon>
        <taxon>Arachnida</taxon>
        <taxon>Acari</taxon>
        <taxon>Parasitiformes</taxon>
        <taxon>Ixodida</taxon>
        <taxon>Ixodoidea</taxon>
        <taxon>Ixodidae</taxon>
        <taxon>Rhipicephalinae</taxon>
        <taxon>Rhipicephalus</taxon>
        <taxon>Boophilus</taxon>
    </lineage>
</organism>
<dbReference type="AlphaFoldDB" id="A0A9J6EAR9"/>
<proteinExistence type="predicted"/>
<keyword evidence="1" id="KW-1133">Transmembrane helix</keyword>
<evidence type="ECO:0000313" key="2">
    <source>
        <dbReference type="EMBL" id="KAH8031399.1"/>
    </source>
</evidence>
<reference evidence="2" key="2">
    <citation type="submission" date="2021-09" db="EMBL/GenBank/DDBJ databases">
        <authorList>
            <person name="Jia N."/>
            <person name="Wang J."/>
            <person name="Shi W."/>
            <person name="Du L."/>
            <person name="Sun Y."/>
            <person name="Zhan W."/>
            <person name="Jiang J."/>
            <person name="Wang Q."/>
            <person name="Zhang B."/>
            <person name="Ji P."/>
            <person name="Sakyi L.B."/>
            <person name="Cui X."/>
            <person name="Yuan T."/>
            <person name="Jiang B."/>
            <person name="Yang W."/>
            <person name="Lam T.T.-Y."/>
            <person name="Chang Q."/>
            <person name="Ding S."/>
            <person name="Wang X."/>
            <person name="Zhu J."/>
            <person name="Ruan X."/>
            <person name="Zhao L."/>
            <person name="Wei J."/>
            <person name="Que T."/>
            <person name="Du C."/>
            <person name="Cheng J."/>
            <person name="Dai P."/>
            <person name="Han X."/>
            <person name="Huang E."/>
            <person name="Gao Y."/>
            <person name="Liu J."/>
            <person name="Shao H."/>
            <person name="Ye R."/>
            <person name="Li L."/>
            <person name="Wei W."/>
            <person name="Wang X."/>
            <person name="Wang C."/>
            <person name="Huo Q."/>
            <person name="Li W."/>
            <person name="Guo W."/>
            <person name="Chen H."/>
            <person name="Chen S."/>
            <person name="Zhou L."/>
            <person name="Zhou L."/>
            <person name="Ni X."/>
            <person name="Tian J."/>
            <person name="Zhou Y."/>
            <person name="Sheng Y."/>
            <person name="Liu T."/>
            <person name="Pan Y."/>
            <person name="Xia L."/>
            <person name="Li J."/>
            <person name="Zhao F."/>
            <person name="Cao W."/>
        </authorList>
    </citation>
    <scope>NUCLEOTIDE SEQUENCE</scope>
    <source>
        <strain evidence="2">Rmic-2018</strain>
        <tissue evidence="2">Larvae</tissue>
    </source>
</reference>
<evidence type="ECO:0000256" key="1">
    <source>
        <dbReference type="SAM" id="Phobius"/>
    </source>
</evidence>
<dbReference type="VEuPathDB" id="VectorBase:LOC119164999"/>
<comment type="caution">
    <text evidence="2">The sequence shown here is derived from an EMBL/GenBank/DDBJ whole genome shotgun (WGS) entry which is preliminary data.</text>
</comment>